<keyword evidence="9" id="KW-1185">Reference proteome</keyword>
<evidence type="ECO:0000256" key="4">
    <source>
        <dbReference type="ARBA" id="ARBA00022777"/>
    </source>
</evidence>
<dbReference type="InterPro" id="IPR002173">
    <property type="entry name" value="Carboh/pur_kinase_PfkB_CS"/>
</dbReference>
<dbReference type="EMBL" id="ADNC01000006">
    <property type="protein sequence ID" value="EFF41739.1"/>
    <property type="molecule type" value="Genomic_DNA"/>
</dbReference>
<dbReference type="GO" id="GO:0008443">
    <property type="term" value="F:phosphofructokinase activity"/>
    <property type="evidence" value="ECO:0007669"/>
    <property type="project" value="UniProtKB-ARBA"/>
</dbReference>
<dbReference type="PANTHER" id="PTHR46566">
    <property type="entry name" value="1-PHOSPHOFRUCTOKINASE-RELATED"/>
    <property type="match status" value="1"/>
</dbReference>
<reference evidence="8 9" key="1">
    <citation type="submission" date="2010-03" db="EMBL/GenBank/DDBJ databases">
        <authorList>
            <person name="Glass J.I."/>
            <person name="Benders G.A."/>
            <person name="Durkin A.S."/>
            <person name="Farmerie W.G."/>
            <person name="Hlavinka K."/>
            <person name="Hostetler J."/>
            <person name="Jackson J."/>
            <person name="May M.A."/>
            <person name="Miller R.H."/>
            <person name="Paralanov V."/>
            <person name="Radune D."/>
            <person name="Szczypinski B."/>
            <person name="Brown D.R."/>
        </authorList>
    </citation>
    <scope>NUCLEOTIDE SEQUENCE [LARGE SCALE GENOMIC DNA]</scope>
    <source>
        <strain evidence="8 9">A21JP2</strain>
    </source>
</reference>
<dbReference type="InterPro" id="IPR017583">
    <property type="entry name" value="Tagatose/fructose_Pkinase"/>
</dbReference>
<gene>
    <name evidence="8" type="ORF">MALL_0071</name>
</gene>
<dbReference type="GO" id="GO:0016052">
    <property type="term" value="P:carbohydrate catabolic process"/>
    <property type="evidence" value="ECO:0007669"/>
    <property type="project" value="UniProtKB-ARBA"/>
</dbReference>
<dbReference type="GO" id="GO:0044281">
    <property type="term" value="P:small molecule metabolic process"/>
    <property type="evidence" value="ECO:0007669"/>
    <property type="project" value="UniProtKB-ARBA"/>
</dbReference>
<evidence type="ECO:0000256" key="3">
    <source>
        <dbReference type="ARBA" id="ARBA00022741"/>
    </source>
</evidence>
<dbReference type="PROSITE" id="PS00584">
    <property type="entry name" value="PFKB_KINASES_2"/>
    <property type="match status" value="1"/>
</dbReference>
<sequence length="312" mass="34692">MIYTITLSPTIDYSLKSEYELKTDFINRSTKEAYEVGGKGINVSIMLNNLATENVALGFVGGFTGNEIVNILKHKNIVTDFVNIQGNSRTNVKINIKNQKELIINATGPLISDKNLNDLYTKIQYLVKDGDVVVIAGNIPSIMKQDIYVQILELIKQKKVLLIVDATKDLLISTLKYKPFLIKPNLEEINEIFKSEIKNPITQMEQVKLKALELQKLGAQNVVISFGGQGSLLLDKNQEFSYREAIKGKFVSSTGAGDSMVAGFISKYLQTKNVKKSFIFGNYCGSATVFTTGIASSKEIDELIKKEGEVWE</sequence>
<dbReference type="Proteomes" id="UP000004757">
    <property type="component" value="Unassembled WGS sequence"/>
</dbReference>
<dbReference type="PANTHER" id="PTHR46566:SF1">
    <property type="entry name" value="1-PHOSPHOFRUCTOKINASE"/>
    <property type="match status" value="1"/>
</dbReference>
<evidence type="ECO:0000256" key="2">
    <source>
        <dbReference type="ARBA" id="ARBA00022679"/>
    </source>
</evidence>
<dbReference type="Gene3D" id="3.40.1190.20">
    <property type="match status" value="1"/>
</dbReference>
<dbReference type="SUPFAM" id="SSF53613">
    <property type="entry name" value="Ribokinase-like"/>
    <property type="match status" value="1"/>
</dbReference>
<dbReference type="GO" id="GO:0005829">
    <property type="term" value="C:cytosol"/>
    <property type="evidence" value="ECO:0007669"/>
    <property type="project" value="TreeGrafter"/>
</dbReference>
<feature type="domain" description="Carbohydrate kinase PfkB" evidence="7">
    <location>
        <begin position="26"/>
        <end position="298"/>
    </location>
</feature>
<evidence type="ECO:0000256" key="5">
    <source>
        <dbReference type="ARBA" id="ARBA00022840"/>
    </source>
</evidence>
<keyword evidence="4 8" id="KW-0418">Kinase</keyword>
<dbReference type="RefSeq" id="WP_005683256.1">
    <property type="nucleotide sequence ID" value="NZ_ADNC01000006.1"/>
</dbReference>
<name>D4XV94_9BACT</name>
<keyword evidence="2 6" id="KW-0808">Transferase</keyword>
<accession>D4XV94</accession>
<organism evidence="8 9">
    <name type="scientific">Mycoplasmopsis alligatoris A21JP2</name>
    <dbReference type="NCBI Taxonomy" id="747682"/>
    <lineage>
        <taxon>Bacteria</taxon>
        <taxon>Bacillati</taxon>
        <taxon>Mycoplasmatota</taxon>
        <taxon>Mycoplasmoidales</taxon>
        <taxon>Metamycoplasmataceae</taxon>
        <taxon>Mycoplasmopsis</taxon>
    </lineage>
</organism>
<evidence type="ECO:0000259" key="7">
    <source>
        <dbReference type="Pfam" id="PF00294"/>
    </source>
</evidence>
<dbReference type="CDD" id="cd01164">
    <property type="entry name" value="FruK_PfkB_like"/>
    <property type="match status" value="1"/>
</dbReference>
<keyword evidence="3" id="KW-0547">Nucleotide-binding</keyword>
<dbReference type="Pfam" id="PF00294">
    <property type="entry name" value="PfkB"/>
    <property type="match status" value="1"/>
</dbReference>
<dbReference type="PIRSF" id="PIRSF000535">
    <property type="entry name" value="1PFK/6PFK/LacC"/>
    <property type="match status" value="1"/>
</dbReference>
<dbReference type="OrthoDB" id="9801219at2"/>
<protein>
    <submittedName>
        <fullName evidence="8">Hexose kinase, 1-phosphofructokinase family</fullName>
        <ecNumber evidence="8">2.7.1.-</ecNumber>
    </submittedName>
</protein>
<dbReference type="AlphaFoldDB" id="D4XV94"/>
<dbReference type="STRING" id="747682.MALL_0071"/>
<proteinExistence type="inferred from homology"/>
<dbReference type="FunFam" id="3.40.1190.20:FF:000001">
    <property type="entry name" value="Phosphofructokinase"/>
    <property type="match status" value="1"/>
</dbReference>
<evidence type="ECO:0000256" key="6">
    <source>
        <dbReference type="PIRNR" id="PIRNR000535"/>
    </source>
</evidence>
<dbReference type="eggNOG" id="COG1105">
    <property type="taxonomic scope" value="Bacteria"/>
</dbReference>
<dbReference type="InterPro" id="IPR029056">
    <property type="entry name" value="Ribokinase-like"/>
</dbReference>
<dbReference type="NCBIfam" id="TIGR03168">
    <property type="entry name" value="1-PFK"/>
    <property type="match status" value="1"/>
</dbReference>
<evidence type="ECO:0000313" key="9">
    <source>
        <dbReference type="Proteomes" id="UP000004757"/>
    </source>
</evidence>
<keyword evidence="5" id="KW-0067">ATP-binding</keyword>
<comment type="caution">
    <text evidence="8">The sequence shown here is derived from an EMBL/GenBank/DDBJ whole genome shotgun (WGS) entry which is preliminary data.</text>
</comment>
<dbReference type="GO" id="GO:0005524">
    <property type="term" value="F:ATP binding"/>
    <property type="evidence" value="ECO:0007669"/>
    <property type="project" value="UniProtKB-KW"/>
</dbReference>
<evidence type="ECO:0000256" key="1">
    <source>
        <dbReference type="ARBA" id="ARBA00010688"/>
    </source>
</evidence>
<comment type="similarity">
    <text evidence="1">Belongs to the carbohydrate kinase PfkB family.</text>
</comment>
<dbReference type="InterPro" id="IPR011611">
    <property type="entry name" value="PfkB_dom"/>
</dbReference>
<dbReference type="EC" id="2.7.1.-" evidence="8"/>
<evidence type="ECO:0000313" key="8">
    <source>
        <dbReference type="EMBL" id="EFF41739.1"/>
    </source>
</evidence>